<keyword evidence="3" id="KW-1185">Reference proteome</keyword>
<protein>
    <submittedName>
        <fullName evidence="2">Uncharacterized protein</fullName>
    </submittedName>
</protein>
<keyword evidence="1" id="KW-0732">Signal</keyword>
<dbReference type="OrthoDB" id="8480389at2"/>
<reference evidence="2 3" key="1">
    <citation type="submission" date="2018-04" db="EMBL/GenBank/DDBJ databases">
        <title>Genomic Encyclopedia of Archaeal and Bacterial Type Strains, Phase II (KMG-II): from individual species to whole genera.</title>
        <authorList>
            <person name="Goeker M."/>
        </authorList>
    </citation>
    <scope>NUCLEOTIDE SEQUENCE [LARGE SCALE GENOMIC DNA]</scope>
    <source>
        <strain evidence="2 3">DSM 25521</strain>
    </source>
</reference>
<feature type="signal peptide" evidence="1">
    <location>
        <begin position="1"/>
        <end position="26"/>
    </location>
</feature>
<name>A0A2T4Z0Y4_9HYPH</name>
<dbReference type="RefSeq" id="WP_108178190.1">
    <property type="nucleotide sequence ID" value="NZ_JAIESU010000028.1"/>
</dbReference>
<sequence>MTKRAPLTLLALAVLAGGVLPAAAQAQGQGGQQGQRLRGADFAGFWAAQPGGRAGVEIRVTGSTIVARELFQTQAAGRCGTEGRGRLTGFTSRLTFRGRCADGSQTSETSCAVTLESRDRISSRCGNGHTMTLHRVRG</sequence>
<feature type="chain" id="PRO_5015761302" evidence="1">
    <location>
        <begin position="27"/>
        <end position="138"/>
    </location>
</feature>
<evidence type="ECO:0000313" key="2">
    <source>
        <dbReference type="EMBL" id="PTM53404.1"/>
    </source>
</evidence>
<accession>A0A2T4Z0Y4</accession>
<dbReference type="Proteomes" id="UP000241808">
    <property type="component" value="Unassembled WGS sequence"/>
</dbReference>
<dbReference type="AlphaFoldDB" id="A0A2T4Z0Y4"/>
<gene>
    <name evidence="2" type="ORF">C8P69_10657</name>
</gene>
<comment type="caution">
    <text evidence="2">The sequence shown here is derived from an EMBL/GenBank/DDBJ whole genome shotgun (WGS) entry which is preliminary data.</text>
</comment>
<evidence type="ECO:0000256" key="1">
    <source>
        <dbReference type="SAM" id="SignalP"/>
    </source>
</evidence>
<evidence type="ECO:0000313" key="3">
    <source>
        <dbReference type="Proteomes" id="UP000241808"/>
    </source>
</evidence>
<dbReference type="EMBL" id="PZZL01000006">
    <property type="protein sequence ID" value="PTM53404.1"/>
    <property type="molecule type" value="Genomic_DNA"/>
</dbReference>
<organism evidence="2 3">
    <name type="scientific">Phreatobacter oligotrophus</name>
    <dbReference type="NCBI Taxonomy" id="1122261"/>
    <lineage>
        <taxon>Bacteria</taxon>
        <taxon>Pseudomonadati</taxon>
        <taxon>Pseudomonadota</taxon>
        <taxon>Alphaproteobacteria</taxon>
        <taxon>Hyphomicrobiales</taxon>
        <taxon>Phreatobacteraceae</taxon>
        <taxon>Phreatobacter</taxon>
    </lineage>
</organism>
<proteinExistence type="predicted"/>